<keyword evidence="4 9" id="KW-0812">Transmembrane</keyword>
<proteinExistence type="inferred from homology"/>
<accession>K6D368</accession>
<keyword evidence="6 9" id="KW-1133">Transmembrane helix</keyword>
<dbReference type="PROSITE" id="PS01067">
    <property type="entry name" value="SECE_SEC61G"/>
    <property type="match status" value="1"/>
</dbReference>
<reference evidence="10 11" key="1">
    <citation type="journal article" date="2012" name="Front. Microbiol.">
        <title>Redundancy and modularity in membrane-associated dissimilatory nitrate reduction in Bacillus.</title>
        <authorList>
            <person name="Heylen K."/>
            <person name="Keltjens J."/>
        </authorList>
    </citation>
    <scope>NUCLEOTIDE SEQUENCE [LARGE SCALE GENOMIC DNA]</scope>
    <source>
        <strain evidence="10 11">LMG 9581</strain>
    </source>
</reference>
<dbReference type="PANTHER" id="PTHR33910">
    <property type="entry name" value="PROTEIN TRANSLOCASE SUBUNIT SECE"/>
    <property type="match status" value="1"/>
</dbReference>
<dbReference type="PATRIC" id="fig|1131731.3.peg.4220"/>
<keyword evidence="2 9" id="KW-0813">Transport</keyword>
<dbReference type="GO" id="GO:0006605">
    <property type="term" value="P:protein targeting"/>
    <property type="evidence" value="ECO:0007669"/>
    <property type="project" value="UniProtKB-UniRule"/>
</dbReference>
<evidence type="ECO:0000256" key="3">
    <source>
        <dbReference type="ARBA" id="ARBA00022475"/>
    </source>
</evidence>
<feature type="transmembrane region" description="Helical" evidence="9">
    <location>
        <begin position="47"/>
        <end position="77"/>
    </location>
</feature>
<keyword evidence="5 9" id="KW-0653">Protein transport</keyword>
<dbReference type="Pfam" id="PF00584">
    <property type="entry name" value="SecE"/>
    <property type="match status" value="1"/>
</dbReference>
<dbReference type="GO" id="GO:0009306">
    <property type="term" value="P:protein secretion"/>
    <property type="evidence" value="ECO:0007669"/>
    <property type="project" value="UniProtKB-UniRule"/>
</dbReference>
<comment type="similarity">
    <text evidence="9">Belongs to the SecE/SEC61-gamma family.</text>
</comment>
<dbReference type="NCBIfam" id="TIGR00964">
    <property type="entry name" value="secE_bact"/>
    <property type="match status" value="1"/>
</dbReference>
<evidence type="ECO:0000256" key="4">
    <source>
        <dbReference type="ARBA" id="ARBA00022692"/>
    </source>
</evidence>
<protein>
    <recommendedName>
        <fullName evidence="9">Protein translocase subunit SecE</fullName>
    </recommendedName>
</protein>
<dbReference type="PANTHER" id="PTHR33910:SF1">
    <property type="entry name" value="PROTEIN TRANSLOCASE SUBUNIT SECE"/>
    <property type="match status" value="1"/>
</dbReference>
<evidence type="ECO:0000256" key="6">
    <source>
        <dbReference type="ARBA" id="ARBA00022989"/>
    </source>
</evidence>
<dbReference type="Proteomes" id="UP000006315">
    <property type="component" value="Unassembled WGS sequence"/>
</dbReference>
<sequence length="78" mass="9052">MGKCTLLYNVEREVGGNYMQRIVKFFRDVVREMKKVSWPKKKELTKYTITTIVTVTFVALFFTVVDMGISSLIRLILG</sequence>
<organism evidence="10 11">
    <name type="scientific">Schinkia azotoformans LMG 9581</name>
    <dbReference type="NCBI Taxonomy" id="1131731"/>
    <lineage>
        <taxon>Bacteria</taxon>
        <taxon>Bacillati</taxon>
        <taxon>Bacillota</taxon>
        <taxon>Bacilli</taxon>
        <taxon>Bacillales</taxon>
        <taxon>Bacillaceae</taxon>
        <taxon>Calidifontibacillus/Schinkia group</taxon>
        <taxon>Schinkia</taxon>
    </lineage>
</organism>
<evidence type="ECO:0000256" key="2">
    <source>
        <dbReference type="ARBA" id="ARBA00022448"/>
    </source>
</evidence>
<dbReference type="InterPro" id="IPR038379">
    <property type="entry name" value="SecE_sf"/>
</dbReference>
<dbReference type="GO" id="GO:0043952">
    <property type="term" value="P:protein transport by the Sec complex"/>
    <property type="evidence" value="ECO:0007669"/>
    <property type="project" value="UniProtKB-UniRule"/>
</dbReference>
<evidence type="ECO:0000256" key="1">
    <source>
        <dbReference type="ARBA" id="ARBA00004370"/>
    </source>
</evidence>
<evidence type="ECO:0000313" key="10">
    <source>
        <dbReference type="EMBL" id="EKN62704.1"/>
    </source>
</evidence>
<comment type="caution">
    <text evidence="10">The sequence shown here is derived from an EMBL/GenBank/DDBJ whole genome shotgun (WGS) entry which is preliminary data.</text>
</comment>
<name>K6D368_SCHAZ</name>
<dbReference type="STRING" id="1131731.BAZO_20683"/>
<keyword evidence="7 9" id="KW-0811">Translocation</keyword>
<dbReference type="Gene3D" id="1.20.5.1030">
    <property type="entry name" value="Preprotein translocase secy subunit"/>
    <property type="match status" value="1"/>
</dbReference>
<keyword evidence="3 9" id="KW-1003">Cell membrane</keyword>
<dbReference type="InterPro" id="IPR001901">
    <property type="entry name" value="Translocase_SecE/Sec61-g"/>
</dbReference>
<dbReference type="EMBL" id="AJLR01000153">
    <property type="protein sequence ID" value="EKN62704.1"/>
    <property type="molecule type" value="Genomic_DNA"/>
</dbReference>
<evidence type="ECO:0000256" key="7">
    <source>
        <dbReference type="ARBA" id="ARBA00023010"/>
    </source>
</evidence>
<keyword evidence="11" id="KW-1185">Reference proteome</keyword>
<comment type="function">
    <text evidence="9">Essential subunit of the Sec protein translocation channel SecYEG. Clamps together the 2 halves of SecY. May contact the channel plug during translocation.</text>
</comment>
<evidence type="ECO:0000313" key="11">
    <source>
        <dbReference type="Proteomes" id="UP000006315"/>
    </source>
</evidence>
<comment type="subcellular location">
    <subcellularLocation>
        <location evidence="9">Cell membrane</location>
        <topology evidence="9">Single-pass membrane protein</topology>
    </subcellularLocation>
    <subcellularLocation>
        <location evidence="1">Membrane</location>
    </subcellularLocation>
</comment>
<gene>
    <name evidence="9 10" type="primary">secE</name>
    <name evidence="10" type="ORF">BAZO_20683</name>
</gene>
<keyword evidence="8 9" id="KW-0472">Membrane</keyword>
<evidence type="ECO:0000256" key="8">
    <source>
        <dbReference type="ARBA" id="ARBA00023136"/>
    </source>
</evidence>
<evidence type="ECO:0000256" key="9">
    <source>
        <dbReference type="HAMAP-Rule" id="MF_00422"/>
    </source>
</evidence>
<dbReference type="AlphaFoldDB" id="K6D368"/>
<dbReference type="InterPro" id="IPR005807">
    <property type="entry name" value="SecE_bac"/>
</dbReference>
<dbReference type="GO" id="GO:0008320">
    <property type="term" value="F:protein transmembrane transporter activity"/>
    <property type="evidence" value="ECO:0007669"/>
    <property type="project" value="UniProtKB-UniRule"/>
</dbReference>
<evidence type="ECO:0000256" key="5">
    <source>
        <dbReference type="ARBA" id="ARBA00022927"/>
    </source>
</evidence>
<dbReference type="GO" id="GO:0065002">
    <property type="term" value="P:intracellular protein transmembrane transport"/>
    <property type="evidence" value="ECO:0007669"/>
    <property type="project" value="UniProtKB-UniRule"/>
</dbReference>
<dbReference type="GO" id="GO:0005886">
    <property type="term" value="C:plasma membrane"/>
    <property type="evidence" value="ECO:0007669"/>
    <property type="project" value="UniProtKB-SubCell"/>
</dbReference>
<comment type="subunit">
    <text evidence="9">Component of the Sec protein translocase complex. Heterotrimer consisting of SecY, SecE and SecG subunits. The heterotrimers can form oligomers, although 1 heterotrimer is thought to be able to translocate proteins. Interacts with the ribosome. Interacts with SecDF, and other proteins may be involved. Interacts with SecA.</text>
</comment>
<dbReference type="HAMAP" id="MF_00422">
    <property type="entry name" value="SecE"/>
    <property type="match status" value="1"/>
</dbReference>